<accession>A0A9W4T3M9</accession>
<evidence type="ECO:0000313" key="2">
    <source>
        <dbReference type="Proteomes" id="UP001153678"/>
    </source>
</evidence>
<evidence type="ECO:0000313" key="1">
    <source>
        <dbReference type="EMBL" id="CAI2191400.1"/>
    </source>
</evidence>
<comment type="caution">
    <text evidence="1">The sequence shown here is derived from an EMBL/GenBank/DDBJ whole genome shotgun (WGS) entry which is preliminary data.</text>
</comment>
<proteinExistence type="predicted"/>
<reference evidence="1" key="1">
    <citation type="submission" date="2022-08" db="EMBL/GenBank/DDBJ databases">
        <authorList>
            <person name="Kallberg Y."/>
            <person name="Tangrot J."/>
            <person name="Rosling A."/>
        </authorList>
    </citation>
    <scope>NUCLEOTIDE SEQUENCE</scope>
    <source>
        <strain evidence="1">Wild A</strain>
    </source>
</reference>
<organism evidence="1 2">
    <name type="scientific">Funneliformis geosporum</name>
    <dbReference type="NCBI Taxonomy" id="1117311"/>
    <lineage>
        <taxon>Eukaryota</taxon>
        <taxon>Fungi</taxon>
        <taxon>Fungi incertae sedis</taxon>
        <taxon>Mucoromycota</taxon>
        <taxon>Glomeromycotina</taxon>
        <taxon>Glomeromycetes</taxon>
        <taxon>Glomerales</taxon>
        <taxon>Glomeraceae</taxon>
        <taxon>Funneliformis</taxon>
    </lineage>
</organism>
<feature type="non-terminal residue" evidence="1">
    <location>
        <position position="53"/>
    </location>
</feature>
<keyword evidence="2" id="KW-1185">Reference proteome</keyword>
<dbReference type="AlphaFoldDB" id="A0A9W4T3M9"/>
<protein>
    <submittedName>
        <fullName evidence="1">6603_t:CDS:1</fullName>
    </submittedName>
</protein>
<gene>
    <name evidence="1" type="ORF">FWILDA_LOCUS15053</name>
</gene>
<name>A0A9W4T3M9_9GLOM</name>
<sequence>KEPETCYRSLSHQDSEILAHEGEIASLNSPMALSELLRNIAIAIDHIELYDSK</sequence>
<dbReference type="Proteomes" id="UP001153678">
    <property type="component" value="Unassembled WGS sequence"/>
</dbReference>
<dbReference type="EMBL" id="CAMKVN010007383">
    <property type="protein sequence ID" value="CAI2191400.1"/>
    <property type="molecule type" value="Genomic_DNA"/>
</dbReference>